<dbReference type="FunFam" id="3.40.30.10:FF:000001">
    <property type="entry name" value="Thioredoxin"/>
    <property type="match status" value="1"/>
</dbReference>
<dbReference type="InterPro" id="IPR013766">
    <property type="entry name" value="Thioredoxin_domain"/>
</dbReference>
<keyword evidence="2" id="KW-0813">Transport</keyword>
<comment type="similarity">
    <text evidence="1">Belongs to the thioredoxin family.</text>
</comment>
<evidence type="ECO:0000256" key="4">
    <source>
        <dbReference type="ARBA" id="ARBA00023157"/>
    </source>
</evidence>
<evidence type="ECO:0000259" key="7">
    <source>
        <dbReference type="PROSITE" id="PS51352"/>
    </source>
</evidence>
<sequence>MIDTNLASFDADVLAVSHQVPVLADFWAPWCGPCNVLGPLLEKLEAEAQGRIRLVKVNADENAQLCAEYGVRSLPTVVAFVDGEPVDQFVGALPEGQLRAFIERIVPNPAEMARRVAREALAEGRPEAARDALQAALALDPAHDDVRLDLVDVLLGMGDAQAARTELTLLSPRTAASGDARIAALTTRIEAAERASHLPPAQDLLRRVQAEPDNLQARLDLANRYLAERAYEPALQALLEIVQRDRSFADDAARKSMLAIFDALSGTDPATVSAWRRKLSAALN</sequence>
<dbReference type="InterPro" id="IPR011990">
    <property type="entry name" value="TPR-like_helical_dom_sf"/>
</dbReference>
<evidence type="ECO:0000313" key="9">
    <source>
        <dbReference type="Proteomes" id="UP000367825"/>
    </source>
</evidence>
<name>A0A5E4V3K3_9BURK</name>
<evidence type="ECO:0000256" key="3">
    <source>
        <dbReference type="ARBA" id="ARBA00022982"/>
    </source>
</evidence>
<dbReference type="InterPro" id="IPR036249">
    <property type="entry name" value="Thioredoxin-like_sf"/>
</dbReference>
<keyword evidence="5" id="KW-0676">Redox-active center</keyword>
<dbReference type="SUPFAM" id="SSF52833">
    <property type="entry name" value="Thioredoxin-like"/>
    <property type="match status" value="1"/>
</dbReference>
<dbReference type="GO" id="GO:0005737">
    <property type="term" value="C:cytoplasm"/>
    <property type="evidence" value="ECO:0007669"/>
    <property type="project" value="TreeGrafter"/>
</dbReference>
<dbReference type="Pfam" id="PF14559">
    <property type="entry name" value="TPR_19"/>
    <property type="match status" value="1"/>
</dbReference>
<dbReference type="PRINTS" id="PR00421">
    <property type="entry name" value="THIOREDOXIN"/>
</dbReference>
<protein>
    <recommendedName>
        <fullName evidence="6">Thioredoxin</fullName>
    </recommendedName>
</protein>
<feature type="domain" description="Thioredoxin" evidence="7">
    <location>
        <begin position="1"/>
        <end position="107"/>
    </location>
</feature>
<dbReference type="Gene3D" id="3.40.30.10">
    <property type="entry name" value="Glutaredoxin"/>
    <property type="match status" value="1"/>
</dbReference>
<dbReference type="EMBL" id="CABPSC010000008">
    <property type="protein sequence ID" value="VVE05949.1"/>
    <property type="molecule type" value="Genomic_DNA"/>
</dbReference>
<dbReference type="Pfam" id="PF00085">
    <property type="entry name" value="Thioredoxin"/>
    <property type="match status" value="1"/>
</dbReference>
<keyword evidence="4" id="KW-1015">Disulfide bond</keyword>
<dbReference type="AlphaFoldDB" id="A0A5E4V3K3"/>
<dbReference type="CDD" id="cd02947">
    <property type="entry name" value="TRX_family"/>
    <property type="match status" value="1"/>
</dbReference>
<keyword evidence="9" id="KW-1185">Reference proteome</keyword>
<keyword evidence="3" id="KW-0249">Electron transport</keyword>
<gene>
    <name evidence="8" type="primary">trxA_2</name>
    <name evidence="8" type="ORF">PNO31109_02368</name>
</gene>
<accession>A0A5E4V3K3</accession>
<organism evidence="8 9">
    <name type="scientific">Pandoraea nosoerga</name>
    <dbReference type="NCBI Taxonomy" id="2508296"/>
    <lineage>
        <taxon>Bacteria</taxon>
        <taxon>Pseudomonadati</taxon>
        <taxon>Pseudomonadota</taxon>
        <taxon>Betaproteobacteria</taxon>
        <taxon>Burkholderiales</taxon>
        <taxon>Burkholderiaceae</taxon>
        <taxon>Pandoraea</taxon>
    </lineage>
</organism>
<evidence type="ECO:0000256" key="6">
    <source>
        <dbReference type="NCBIfam" id="TIGR01068"/>
    </source>
</evidence>
<evidence type="ECO:0000256" key="5">
    <source>
        <dbReference type="ARBA" id="ARBA00023284"/>
    </source>
</evidence>
<dbReference type="Proteomes" id="UP000367825">
    <property type="component" value="Unassembled WGS sequence"/>
</dbReference>
<dbReference type="SUPFAM" id="SSF48452">
    <property type="entry name" value="TPR-like"/>
    <property type="match status" value="1"/>
</dbReference>
<evidence type="ECO:0000313" key="8">
    <source>
        <dbReference type="EMBL" id="VVE05949.1"/>
    </source>
</evidence>
<dbReference type="PROSITE" id="PS00194">
    <property type="entry name" value="THIOREDOXIN_1"/>
    <property type="match status" value="1"/>
</dbReference>
<evidence type="ECO:0000256" key="2">
    <source>
        <dbReference type="ARBA" id="ARBA00022448"/>
    </source>
</evidence>
<dbReference type="Gene3D" id="1.25.40.10">
    <property type="entry name" value="Tetratricopeptide repeat domain"/>
    <property type="match status" value="2"/>
</dbReference>
<dbReference type="GO" id="GO:0006950">
    <property type="term" value="P:response to stress"/>
    <property type="evidence" value="ECO:0007669"/>
    <property type="project" value="UniProtKB-ARBA"/>
</dbReference>
<dbReference type="PANTHER" id="PTHR45663:SF11">
    <property type="entry name" value="GEO12009P1"/>
    <property type="match status" value="1"/>
</dbReference>
<dbReference type="GO" id="GO:0015035">
    <property type="term" value="F:protein-disulfide reductase activity"/>
    <property type="evidence" value="ECO:0007669"/>
    <property type="project" value="UniProtKB-UniRule"/>
</dbReference>
<dbReference type="InterPro" id="IPR005746">
    <property type="entry name" value="Thioredoxin"/>
</dbReference>
<dbReference type="PROSITE" id="PS51352">
    <property type="entry name" value="THIOREDOXIN_2"/>
    <property type="match status" value="1"/>
</dbReference>
<dbReference type="PANTHER" id="PTHR45663">
    <property type="entry name" value="GEO12009P1"/>
    <property type="match status" value="1"/>
</dbReference>
<evidence type="ECO:0000256" key="1">
    <source>
        <dbReference type="ARBA" id="ARBA00008987"/>
    </source>
</evidence>
<reference evidence="8 9" key="1">
    <citation type="submission" date="2019-08" db="EMBL/GenBank/DDBJ databases">
        <authorList>
            <person name="Peeters C."/>
        </authorList>
    </citation>
    <scope>NUCLEOTIDE SEQUENCE [LARGE SCALE GENOMIC DNA]</scope>
    <source>
        <strain evidence="8 9">LMG 31109</strain>
    </source>
</reference>
<dbReference type="NCBIfam" id="TIGR01068">
    <property type="entry name" value="thioredoxin"/>
    <property type="match status" value="1"/>
</dbReference>
<dbReference type="Pfam" id="PF14561">
    <property type="entry name" value="TPR_20"/>
    <property type="match status" value="1"/>
</dbReference>
<dbReference type="InterPro" id="IPR017937">
    <property type="entry name" value="Thioredoxin_CS"/>
</dbReference>
<proteinExistence type="inferred from homology"/>